<dbReference type="PANTHER" id="PTHR42973:SF39">
    <property type="entry name" value="FAD-BINDING PCMH-TYPE DOMAIN-CONTAINING PROTEIN"/>
    <property type="match status" value="1"/>
</dbReference>
<gene>
    <name evidence="8" type="ORF">P154DRAFT_568262</name>
</gene>
<dbReference type="InterPro" id="IPR006094">
    <property type="entry name" value="Oxid_FAD_bind_N"/>
</dbReference>
<feature type="domain" description="FAD-binding PCMH-type" evidence="7">
    <location>
        <begin position="119"/>
        <end position="298"/>
    </location>
</feature>
<evidence type="ECO:0000256" key="4">
    <source>
        <dbReference type="ARBA" id="ARBA00022827"/>
    </source>
</evidence>
<organism evidence="8 9">
    <name type="scientific">Amniculicola lignicola CBS 123094</name>
    <dbReference type="NCBI Taxonomy" id="1392246"/>
    <lineage>
        <taxon>Eukaryota</taxon>
        <taxon>Fungi</taxon>
        <taxon>Dikarya</taxon>
        <taxon>Ascomycota</taxon>
        <taxon>Pezizomycotina</taxon>
        <taxon>Dothideomycetes</taxon>
        <taxon>Pleosporomycetidae</taxon>
        <taxon>Pleosporales</taxon>
        <taxon>Amniculicolaceae</taxon>
        <taxon>Amniculicola</taxon>
    </lineage>
</organism>
<dbReference type="InterPro" id="IPR016169">
    <property type="entry name" value="FAD-bd_PCMH_sub2"/>
</dbReference>
<comment type="cofactor">
    <cofactor evidence="1">
        <name>FAD</name>
        <dbReference type="ChEBI" id="CHEBI:57692"/>
    </cofactor>
</comment>
<keyword evidence="3" id="KW-0285">Flavoprotein</keyword>
<evidence type="ECO:0000313" key="9">
    <source>
        <dbReference type="Proteomes" id="UP000799779"/>
    </source>
</evidence>
<reference evidence="8" key="1">
    <citation type="journal article" date="2020" name="Stud. Mycol.">
        <title>101 Dothideomycetes genomes: a test case for predicting lifestyles and emergence of pathogens.</title>
        <authorList>
            <person name="Haridas S."/>
            <person name="Albert R."/>
            <person name="Binder M."/>
            <person name="Bloem J."/>
            <person name="Labutti K."/>
            <person name="Salamov A."/>
            <person name="Andreopoulos B."/>
            <person name="Baker S."/>
            <person name="Barry K."/>
            <person name="Bills G."/>
            <person name="Bluhm B."/>
            <person name="Cannon C."/>
            <person name="Castanera R."/>
            <person name="Culley D."/>
            <person name="Daum C."/>
            <person name="Ezra D."/>
            <person name="Gonzalez J."/>
            <person name="Henrissat B."/>
            <person name="Kuo A."/>
            <person name="Liang C."/>
            <person name="Lipzen A."/>
            <person name="Lutzoni F."/>
            <person name="Magnuson J."/>
            <person name="Mondo S."/>
            <person name="Nolan M."/>
            <person name="Ohm R."/>
            <person name="Pangilinan J."/>
            <person name="Park H.-J."/>
            <person name="Ramirez L."/>
            <person name="Alfaro M."/>
            <person name="Sun H."/>
            <person name="Tritt A."/>
            <person name="Yoshinaga Y."/>
            <person name="Zwiers L.-H."/>
            <person name="Turgeon B."/>
            <person name="Goodwin S."/>
            <person name="Spatafora J."/>
            <person name="Crous P."/>
            <person name="Grigoriev I."/>
        </authorList>
    </citation>
    <scope>NUCLEOTIDE SEQUENCE</scope>
    <source>
        <strain evidence="8">CBS 123094</strain>
    </source>
</reference>
<dbReference type="InterPro" id="IPR012951">
    <property type="entry name" value="BBE"/>
</dbReference>
<dbReference type="InterPro" id="IPR050416">
    <property type="entry name" value="FAD-linked_Oxidoreductase"/>
</dbReference>
<keyword evidence="9" id="KW-1185">Reference proteome</keyword>
<dbReference type="Pfam" id="PF01565">
    <property type="entry name" value="FAD_binding_4"/>
    <property type="match status" value="1"/>
</dbReference>
<name>A0A6A5VWE3_9PLEO</name>
<proteinExistence type="inferred from homology"/>
<dbReference type="Proteomes" id="UP000799779">
    <property type="component" value="Unassembled WGS sequence"/>
</dbReference>
<dbReference type="PANTHER" id="PTHR42973">
    <property type="entry name" value="BINDING OXIDOREDUCTASE, PUTATIVE (AFU_ORTHOLOGUE AFUA_1G17690)-RELATED"/>
    <property type="match status" value="1"/>
</dbReference>
<dbReference type="GO" id="GO:0071949">
    <property type="term" value="F:FAD binding"/>
    <property type="evidence" value="ECO:0007669"/>
    <property type="project" value="InterPro"/>
</dbReference>
<evidence type="ECO:0000256" key="6">
    <source>
        <dbReference type="SAM" id="SignalP"/>
    </source>
</evidence>
<dbReference type="GO" id="GO:0016491">
    <property type="term" value="F:oxidoreductase activity"/>
    <property type="evidence" value="ECO:0007669"/>
    <property type="project" value="UniProtKB-KW"/>
</dbReference>
<dbReference type="AlphaFoldDB" id="A0A6A5VWE3"/>
<dbReference type="Pfam" id="PF08031">
    <property type="entry name" value="BBE"/>
    <property type="match status" value="1"/>
</dbReference>
<protein>
    <submittedName>
        <fullName evidence="8">FAD-binding domain-containing protein</fullName>
    </submittedName>
</protein>
<comment type="similarity">
    <text evidence="2">Belongs to the oxygen-dependent FAD-linked oxidoreductase family.</text>
</comment>
<keyword evidence="5" id="KW-0560">Oxidoreductase</keyword>
<evidence type="ECO:0000313" key="8">
    <source>
        <dbReference type="EMBL" id="KAF1993038.1"/>
    </source>
</evidence>
<dbReference type="OrthoDB" id="9983560at2759"/>
<feature type="signal peptide" evidence="6">
    <location>
        <begin position="1"/>
        <end position="17"/>
    </location>
</feature>
<feature type="chain" id="PRO_5025628455" evidence="6">
    <location>
        <begin position="18"/>
        <end position="593"/>
    </location>
</feature>
<evidence type="ECO:0000256" key="2">
    <source>
        <dbReference type="ARBA" id="ARBA00005466"/>
    </source>
</evidence>
<evidence type="ECO:0000256" key="5">
    <source>
        <dbReference type="ARBA" id="ARBA00023002"/>
    </source>
</evidence>
<dbReference type="InterPro" id="IPR016166">
    <property type="entry name" value="FAD-bd_PCMH"/>
</dbReference>
<dbReference type="EMBL" id="ML977738">
    <property type="protein sequence ID" value="KAF1993038.1"/>
    <property type="molecule type" value="Genomic_DNA"/>
</dbReference>
<sequence length="593" mass="65003">MVLQLVLVALATTLLSADTVSAGQYANNTDCRVLPGDAAWPAKSQWDTLNSTIEGRLIASVPLGAVCHDPTYDEEKCKYLRENWQLPITYEEDPATPMSYWFQNSTCDPWTDRSTPCELGHLAVYAINVSQPADVSAGLAFAHKHKIRVSIKNTGHDFNGKSVGQGSLGIWTHNINSIQPINNYSQPWHKGPAMKLGAGVRGYEAYKGAHDAGLRVVGGDCATVGIAGGFLQGGGHSPLSGAYGMASDNVLEWEVVLANGTFVKATPEHNEDLYWALAGAGPSTFGVVTAVTLRAFPDGPVGGASLIFDRSQMSNDTFWKAFTYFQEALPGINAGGAQSAFATLPLQFYLQAVTRPDYTKDQMRDLLSEFTTKLDTLNIDYNLTITSLPTYLDHFVTYFGPAPWGAYVIGELMTGRLIPLEVSQADPAKIIAAYREITDTTQIIIGSTAQDVSIKPLRKPVAPNSVMPSWRTAVNTLLVQSYYNSSISWAQKQHLQDQLVGFAQKRIDELVPEDTGTHLNEASFSPLIDWKTQFYGANYPRLLDIKRRLDPENIFWAVTAVGSDALEPPVYLWYALCRKTLTSFLAARSREEL</sequence>
<dbReference type="SUPFAM" id="SSF56176">
    <property type="entry name" value="FAD-binding/transporter-associated domain-like"/>
    <property type="match status" value="1"/>
</dbReference>
<keyword evidence="4" id="KW-0274">FAD</keyword>
<accession>A0A6A5VWE3</accession>
<keyword evidence="6" id="KW-0732">Signal</keyword>
<evidence type="ECO:0000256" key="1">
    <source>
        <dbReference type="ARBA" id="ARBA00001974"/>
    </source>
</evidence>
<evidence type="ECO:0000259" key="7">
    <source>
        <dbReference type="PROSITE" id="PS51387"/>
    </source>
</evidence>
<dbReference type="PROSITE" id="PS51387">
    <property type="entry name" value="FAD_PCMH"/>
    <property type="match status" value="1"/>
</dbReference>
<dbReference type="Gene3D" id="3.30.465.10">
    <property type="match status" value="2"/>
</dbReference>
<dbReference type="InterPro" id="IPR036318">
    <property type="entry name" value="FAD-bd_PCMH-like_sf"/>
</dbReference>
<evidence type="ECO:0000256" key="3">
    <source>
        <dbReference type="ARBA" id="ARBA00022630"/>
    </source>
</evidence>